<evidence type="ECO:0000313" key="4">
    <source>
        <dbReference type="EMBL" id="MCJ2178031.1"/>
    </source>
</evidence>
<evidence type="ECO:0000313" key="5">
    <source>
        <dbReference type="Proteomes" id="UP001162880"/>
    </source>
</evidence>
<comment type="caution">
    <text evidence="4">The sequence shown here is derived from an EMBL/GenBank/DDBJ whole genome shotgun (WGS) entry which is preliminary data.</text>
</comment>
<dbReference type="PANTHER" id="PTHR30055:SF181">
    <property type="entry name" value="BLR6905 PROTEIN"/>
    <property type="match status" value="1"/>
</dbReference>
<protein>
    <submittedName>
        <fullName evidence="4">TetR/AcrR family transcriptional regulator</fullName>
    </submittedName>
</protein>
<name>A0ABT0AYZ8_9SPHN</name>
<feature type="region of interest" description="Disordered" evidence="2">
    <location>
        <begin position="1"/>
        <end position="23"/>
    </location>
</feature>
<feature type="domain" description="HTH tetR-type" evidence="3">
    <location>
        <begin position="32"/>
        <end position="79"/>
    </location>
</feature>
<gene>
    <name evidence="4" type="ORF">MTR64_05610</name>
</gene>
<dbReference type="InterPro" id="IPR009057">
    <property type="entry name" value="Homeodomain-like_sf"/>
</dbReference>
<dbReference type="Gene3D" id="1.10.357.10">
    <property type="entry name" value="Tetracycline Repressor, domain 2"/>
    <property type="match status" value="1"/>
</dbReference>
<dbReference type="InterPro" id="IPR001647">
    <property type="entry name" value="HTH_TetR"/>
</dbReference>
<sequence length="222" mass="24222">MPADMSDANVGRQGRGRPKRADPRRDATCLAIIEAAESLFAEQGIDMVSLRQIGAAAGAKNTAVVAYHFGDKEALIEAILRHRLPEFEKRRGELAGPMQGRGLSLEDTLRVLWQPLFEQRNAQGRRSYAAFLLNLGRSRWGWVWMGAGLDVPVTLELGRTIRNLMPAGAQKRFSERMIATTALVMSVLEAAGKSHGAGPETDRELFEDAVRMASAALRAPGA</sequence>
<reference evidence="4" key="1">
    <citation type="submission" date="2022-03" db="EMBL/GenBank/DDBJ databases">
        <title>Identification of a novel bacterium isolated from mangrove sediments.</title>
        <authorList>
            <person name="Pan X."/>
        </authorList>
    </citation>
    <scope>NUCLEOTIDE SEQUENCE</scope>
    <source>
        <strain evidence="4">B2580</strain>
    </source>
</reference>
<dbReference type="RefSeq" id="WP_243991623.1">
    <property type="nucleotide sequence ID" value="NZ_JALHLE010000005.1"/>
</dbReference>
<dbReference type="Pfam" id="PF00440">
    <property type="entry name" value="TetR_N"/>
    <property type="match status" value="1"/>
</dbReference>
<proteinExistence type="predicted"/>
<dbReference type="EMBL" id="JALHLE010000005">
    <property type="protein sequence ID" value="MCJ2178031.1"/>
    <property type="molecule type" value="Genomic_DNA"/>
</dbReference>
<dbReference type="InterPro" id="IPR050109">
    <property type="entry name" value="HTH-type_TetR-like_transc_reg"/>
</dbReference>
<dbReference type="SUPFAM" id="SSF46689">
    <property type="entry name" value="Homeodomain-like"/>
    <property type="match status" value="1"/>
</dbReference>
<evidence type="ECO:0000256" key="1">
    <source>
        <dbReference type="ARBA" id="ARBA00023125"/>
    </source>
</evidence>
<evidence type="ECO:0000259" key="3">
    <source>
        <dbReference type="Pfam" id="PF00440"/>
    </source>
</evidence>
<keyword evidence="1" id="KW-0238">DNA-binding</keyword>
<accession>A0ABT0AYZ8</accession>
<dbReference type="PANTHER" id="PTHR30055">
    <property type="entry name" value="HTH-TYPE TRANSCRIPTIONAL REGULATOR RUTR"/>
    <property type="match status" value="1"/>
</dbReference>
<keyword evidence="5" id="KW-1185">Reference proteome</keyword>
<dbReference type="Proteomes" id="UP001162880">
    <property type="component" value="Unassembled WGS sequence"/>
</dbReference>
<organism evidence="4 5">
    <name type="scientific">Novosphingobium album</name>
    <name type="common">ex Hu et al. 2023</name>
    <dbReference type="NCBI Taxonomy" id="2930093"/>
    <lineage>
        <taxon>Bacteria</taxon>
        <taxon>Pseudomonadati</taxon>
        <taxon>Pseudomonadota</taxon>
        <taxon>Alphaproteobacteria</taxon>
        <taxon>Sphingomonadales</taxon>
        <taxon>Sphingomonadaceae</taxon>
        <taxon>Novosphingobium</taxon>
    </lineage>
</organism>
<evidence type="ECO:0000256" key="2">
    <source>
        <dbReference type="SAM" id="MobiDB-lite"/>
    </source>
</evidence>